<dbReference type="Pfam" id="PF11141">
    <property type="entry name" value="DUF2914"/>
    <property type="match status" value="1"/>
</dbReference>
<keyword evidence="1" id="KW-0472">Membrane</keyword>
<evidence type="ECO:0000313" key="4">
    <source>
        <dbReference type="Proteomes" id="UP000231134"/>
    </source>
</evidence>
<feature type="transmembrane region" description="Helical" evidence="1">
    <location>
        <begin position="187"/>
        <end position="208"/>
    </location>
</feature>
<comment type="caution">
    <text evidence="3">The sequence shown here is derived from an EMBL/GenBank/DDBJ whole genome shotgun (WGS) entry which is preliminary data.</text>
</comment>
<feature type="transmembrane region" description="Helical" evidence="1">
    <location>
        <begin position="43"/>
        <end position="62"/>
    </location>
</feature>
<evidence type="ECO:0000259" key="2">
    <source>
        <dbReference type="Pfam" id="PF11141"/>
    </source>
</evidence>
<protein>
    <recommendedName>
        <fullName evidence="2">DUF2914 domain-containing protein</fullName>
    </recommendedName>
</protein>
<dbReference type="Proteomes" id="UP000231134">
    <property type="component" value="Unassembled WGS sequence"/>
</dbReference>
<dbReference type="InterPro" id="IPR022606">
    <property type="entry name" value="DUF2914"/>
</dbReference>
<feature type="transmembrane region" description="Helical" evidence="1">
    <location>
        <begin position="106"/>
        <end position="125"/>
    </location>
</feature>
<dbReference type="AlphaFoldDB" id="A0A2M9A4Z9"/>
<organism evidence="3 4">
    <name type="scientific">Hallerella succinigenes</name>
    <dbReference type="NCBI Taxonomy" id="1896222"/>
    <lineage>
        <taxon>Bacteria</taxon>
        <taxon>Pseudomonadati</taxon>
        <taxon>Fibrobacterota</taxon>
        <taxon>Fibrobacteria</taxon>
        <taxon>Fibrobacterales</taxon>
        <taxon>Fibrobacteraceae</taxon>
        <taxon>Hallerella</taxon>
    </lineage>
</organism>
<feature type="transmembrane region" description="Helical" evidence="1">
    <location>
        <begin position="82"/>
        <end position="100"/>
    </location>
</feature>
<dbReference type="OrthoDB" id="9779877at2"/>
<feature type="transmembrane region" description="Helical" evidence="1">
    <location>
        <begin position="161"/>
        <end position="180"/>
    </location>
</feature>
<dbReference type="EMBL" id="PGEX01000001">
    <property type="protein sequence ID" value="PJJ40769.1"/>
    <property type="molecule type" value="Genomic_DNA"/>
</dbReference>
<proteinExistence type="predicted"/>
<feature type="domain" description="DUF2914" evidence="2">
    <location>
        <begin position="272"/>
        <end position="342"/>
    </location>
</feature>
<sequence length="358" mass="40021">MLQNALQNSVVQKIRKFFPAAAFFGGFTWDSITLGKLVQTTDLAILLLYYVASLVFLLLLAAEPGKFLNRAWNEKWQNRFTYAVQFCFGSLFSALVVCYFKSSGSLGAFFLVALLAVFLVANEFLQQSYAKFEFSLALFNLLGTMYLNFLIPHLVNGIGFFWFLVSVAMSFGICFGAFKLSRRSKRALIAPAVISGMLLIAYLANWIAPVPLVLKDQNACTGFSKDYTCYVDENDFLGGLSVYLGFSPTLSIAEGEGVTFVSAVFAPAKVETQLEHRWYHQNAKTGKYELLNTITSARMTTRGSREEGFRIYTTKKNVPEGKWKVETAAKGGSVIGSKTFYVQKISENAPKRVLWKIR</sequence>
<feature type="transmembrane region" description="Helical" evidence="1">
    <location>
        <begin position="137"/>
        <end position="155"/>
    </location>
</feature>
<reference evidence="3 4" key="1">
    <citation type="submission" date="2017-11" db="EMBL/GenBank/DDBJ databases">
        <title>Animal gut microbial communities from fecal samples from Wisconsin, USA.</title>
        <authorList>
            <person name="Neumann A."/>
        </authorList>
    </citation>
    <scope>NUCLEOTIDE SEQUENCE [LARGE SCALE GENOMIC DNA]</scope>
    <source>
        <strain evidence="3 4">UWS3</strain>
    </source>
</reference>
<name>A0A2M9A4Z9_9BACT</name>
<keyword evidence="1" id="KW-1133">Transmembrane helix</keyword>
<keyword evidence="4" id="KW-1185">Reference proteome</keyword>
<dbReference type="RefSeq" id="WP_100424821.1">
    <property type="nucleotide sequence ID" value="NZ_PGEX01000001.1"/>
</dbReference>
<evidence type="ECO:0000256" key="1">
    <source>
        <dbReference type="SAM" id="Phobius"/>
    </source>
</evidence>
<evidence type="ECO:0000313" key="3">
    <source>
        <dbReference type="EMBL" id="PJJ40769.1"/>
    </source>
</evidence>
<gene>
    <name evidence="3" type="ORF">BGX16_0711</name>
</gene>
<keyword evidence="1" id="KW-0812">Transmembrane</keyword>
<accession>A0A2M9A4Z9</accession>